<accession>A0A315XT23</accession>
<dbReference type="SUPFAM" id="SSF46785">
    <property type="entry name" value="Winged helix' DNA-binding domain"/>
    <property type="match status" value="1"/>
</dbReference>
<dbReference type="Pfam" id="PF13730">
    <property type="entry name" value="HTH_36"/>
    <property type="match status" value="1"/>
</dbReference>
<evidence type="ECO:0000256" key="3">
    <source>
        <dbReference type="ARBA" id="ARBA00023163"/>
    </source>
</evidence>
<dbReference type="PRINTS" id="PR00035">
    <property type="entry name" value="HTHGNTR"/>
</dbReference>
<keyword evidence="3" id="KW-0804">Transcription</keyword>
<comment type="caution">
    <text evidence="5">The sequence shown here is derived from an EMBL/GenBank/DDBJ whole genome shotgun (WGS) entry which is preliminary data.</text>
</comment>
<dbReference type="EMBL" id="QGDI01000018">
    <property type="protein sequence ID" value="PWJ09883.1"/>
    <property type="molecule type" value="Genomic_DNA"/>
</dbReference>
<dbReference type="GO" id="GO:0003677">
    <property type="term" value="F:DNA binding"/>
    <property type="evidence" value="ECO:0007669"/>
    <property type="project" value="UniProtKB-KW"/>
</dbReference>
<evidence type="ECO:0000256" key="2">
    <source>
        <dbReference type="ARBA" id="ARBA00023125"/>
    </source>
</evidence>
<gene>
    <name evidence="5" type="ORF">IE37_03317</name>
</gene>
<dbReference type="InterPro" id="IPR036390">
    <property type="entry name" value="WH_DNA-bd_sf"/>
</dbReference>
<dbReference type="Proteomes" id="UP000245720">
    <property type="component" value="Unassembled WGS sequence"/>
</dbReference>
<dbReference type="InterPro" id="IPR036388">
    <property type="entry name" value="WH-like_DNA-bd_sf"/>
</dbReference>
<evidence type="ECO:0000256" key="1">
    <source>
        <dbReference type="ARBA" id="ARBA00023015"/>
    </source>
</evidence>
<dbReference type="OrthoDB" id="9799748at2"/>
<name>A0A315XT23_RUMFL</name>
<protein>
    <submittedName>
        <fullName evidence="5">Helix-turn-helix protein</fullName>
    </submittedName>
</protein>
<proteinExistence type="predicted"/>
<dbReference type="InterPro" id="IPR000524">
    <property type="entry name" value="Tscrpt_reg_HTH_GntR"/>
</dbReference>
<dbReference type="AlphaFoldDB" id="A0A315XT23"/>
<reference evidence="5 6" key="1">
    <citation type="submission" date="2018-05" db="EMBL/GenBank/DDBJ databases">
        <title>The Hungate 1000. A catalogue of reference genomes from the rumen microbiome.</title>
        <authorList>
            <person name="Kelly W."/>
        </authorList>
    </citation>
    <scope>NUCLEOTIDE SEQUENCE [LARGE SCALE GENOMIC DNA]</scope>
    <source>
        <strain evidence="5 6">SAb67</strain>
    </source>
</reference>
<evidence type="ECO:0000313" key="6">
    <source>
        <dbReference type="Proteomes" id="UP000245720"/>
    </source>
</evidence>
<feature type="compositionally biased region" description="Basic and acidic residues" evidence="4">
    <location>
        <begin position="85"/>
        <end position="94"/>
    </location>
</feature>
<evidence type="ECO:0000256" key="4">
    <source>
        <dbReference type="SAM" id="MobiDB-lite"/>
    </source>
</evidence>
<keyword evidence="2" id="KW-0238">DNA-binding</keyword>
<dbReference type="Gene3D" id="1.10.10.10">
    <property type="entry name" value="Winged helix-like DNA-binding domain superfamily/Winged helix DNA-binding domain"/>
    <property type="match status" value="1"/>
</dbReference>
<dbReference type="GO" id="GO:0003700">
    <property type="term" value="F:DNA-binding transcription factor activity"/>
    <property type="evidence" value="ECO:0007669"/>
    <property type="project" value="InterPro"/>
</dbReference>
<sequence>MNVERRIYDLGLPHRAVTVYCYLCDRSNKKGECFPSAKTIAQDLSLSRRTVFRALHELLEKGLIEKQPRLRNNGGSSSNLYRLTDVSKEVDDNV</sequence>
<organism evidence="5 6">
    <name type="scientific">Ruminococcus flavefaciens</name>
    <dbReference type="NCBI Taxonomy" id="1265"/>
    <lineage>
        <taxon>Bacteria</taxon>
        <taxon>Bacillati</taxon>
        <taxon>Bacillota</taxon>
        <taxon>Clostridia</taxon>
        <taxon>Eubacteriales</taxon>
        <taxon>Oscillospiraceae</taxon>
        <taxon>Ruminococcus</taxon>
    </lineage>
</organism>
<keyword evidence="1" id="KW-0805">Transcription regulation</keyword>
<evidence type="ECO:0000313" key="5">
    <source>
        <dbReference type="EMBL" id="PWJ09883.1"/>
    </source>
</evidence>
<feature type="region of interest" description="Disordered" evidence="4">
    <location>
        <begin position="70"/>
        <end position="94"/>
    </location>
</feature>
<dbReference type="RefSeq" id="WP_109727977.1">
    <property type="nucleotide sequence ID" value="NZ_QGDI01000018.1"/>
</dbReference>